<feature type="region of interest" description="Disordered" evidence="2">
    <location>
        <begin position="120"/>
        <end position="161"/>
    </location>
</feature>
<feature type="compositionally biased region" description="Acidic residues" evidence="2">
    <location>
        <begin position="180"/>
        <end position="189"/>
    </location>
</feature>
<evidence type="ECO:0000313" key="3">
    <source>
        <dbReference type="EMBL" id="TGG90819.1"/>
    </source>
</evidence>
<reference evidence="3 4" key="1">
    <citation type="journal article" date="2019" name="mSystems">
        <title>Life at home and on the roam: Genomic adaptions reflect the dual lifestyle of an intracellular, facultative symbiont.</title>
        <authorList>
            <person name="Burgsdorf I."/>
        </authorList>
    </citation>
    <scope>NUCLEOTIDE SEQUENCE [LARGE SCALE GENOMIC DNA]</scope>
    <source>
        <strain evidence="3">277cV</strain>
    </source>
</reference>
<feature type="coiled-coil region" evidence="1">
    <location>
        <begin position="8"/>
        <end position="46"/>
    </location>
</feature>
<evidence type="ECO:0000256" key="2">
    <source>
        <dbReference type="SAM" id="MobiDB-lite"/>
    </source>
</evidence>
<gene>
    <name evidence="3" type="ORF">ERJ67_08780</name>
</gene>
<feature type="region of interest" description="Disordered" evidence="2">
    <location>
        <begin position="252"/>
        <end position="328"/>
    </location>
</feature>
<feature type="compositionally biased region" description="Low complexity" evidence="2">
    <location>
        <begin position="293"/>
        <end position="306"/>
    </location>
</feature>
<feature type="compositionally biased region" description="Basic and acidic residues" evidence="2">
    <location>
        <begin position="207"/>
        <end position="220"/>
    </location>
</feature>
<organism evidence="3 4">
    <name type="scientific">Aphanocapsa feldmannii 277cV</name>
    <dbReference type="NCBI Taxonomy" id="2507553"/>
    <lineage>
        <taxon>Bacteria</taxon>
        <taxon>Bacillati</taxon>
        <taxon>Cyanobacteriota</taxon>
        <taxon>Cyanophyceae</taxon>
        <taxon>Oscillatoriophycideae</taxon>
        <taxon>Chroococcales</taxon>
        <taxon>Microcystaceae</taxon>
        <taxon>Aphanocapsa</taxon>
    </lineage>
</organism>
<dbReference type="Proteomes" id="UP000317990">
    <property type="component" value="Unassembled WGS sequence"/>
</dbReference>
<protein>
    <submittedName>
        <fullName evidence="3">Uncharacterized protein</fullName>
    </submittedName>
</protein>
<evidence type="ECO:0000256" key="1">
    <source>
        <dbReference type="SAM" id="Coils"/>
    </source>
</evidence>
<keyword evidence="1" id="KW-0175">Coiled coil</keyword>
<proteinExistence type="predicted"/>
<evidence type="ECO:0000313" key="4">
    <source>
        <dbReference type="Proteomes" id="UP000317990"/>
    </source>
</evidence>
<accession>A0A524RL71</accession>
<name>A0A524RL71_9CHRO</name>
<comment type="caution">
    <text evidence="3">The sequence shown here is derived from an EMBL/GenBank/DDBJ whole genome shotgun (WGS) entry which is preliminary data.</text>
</comment>
<dbReference type="AlphaFoldDB" id="A0A524RL71"/>
<sequence>MDQSFIAIADATARLRELETQTDALARALSEDLDRYQALLRETLARQLPQAVFLLCTQRFPRRFGQLHGAERSRLRQHLDQLLQRCTVLLTVEQLVPLAQRLQWERRKDRQRGAEAALQLLHEGHPSRDAAAGTGPAEPRDPAEAAPAEGVSPHRRGGDIDLDNAWHTVWLSKGPTSQETADEGPDEGPADPQQAAGDSSAFAADPSDARSDDAQDRDPGRPQGEPASFAALEHMLMQQQCDDDDLLRMLTPADRGLPSVDPTLQQTPEGPGPTGPRRDRQGGEAPTTISAPLEGGDSRLLSSLLQSDDDDGLLRPGDDPQLEGLPLPRRPDRLRRWLRWYKRALMRRLRNLSYAVNVELLRSRVVRTLVPVKLLDAALTGQAEALPAPANLLHLVLPLGPEVPDAEDGEAEPSRGQLDVHAVLLRLEDMEFEHPPLRRLRQQIRQHEVRLHRLAERYWHWQNCLEVSGAEQQWLQAIRSSQAPPRSGGSASGP</sequence>
<dbReference type="EMBL" id="SRMO01000084">
    <property type="protein sequence ID" value="TGG90819.1"/>
    <property type="molecule type" value="Genomic_DNA"/>
</dbReference>
<feature type="compositionally biased region" description="Low complexity" evidence="2">
    <location>
        <begin position="194"/>
        <end position="206"/>
    </location>
</feature>
<feature type="region of interest" description="Disordered" evidence="2">
    <location>
        <begin position="175"/>
        <end position="226"/>
    </location>
</feature>